<dbReference type="AlphaFoldDB" id="A0A565CTX7"/>
<reference evidence="2" key="1">
    <citation type="submission" date="2019-07" db="EMBL/GenBank/DDBJ databases">
        <authorList>
            <person name="Dittberner H."/>
        </authorList>
    </citation>
    <scope>NUCLEOTIDE SEQUENCE [LARGE SCALE GENOMIC DNA]</scope>
</reference>
<evidence type="ECO:0000313" key="3">
    <source>
        <dbReference type="Proteomes" id="UP000489600"/>
    </source>
</evidence>
<feature type="region of interest" description="Disordered" evidence="1">
    <location>
        <begin position="263"/>
        <end position="305"/>
    </location>
</feature>
<organism evidence="2 3">
    <name type="scientific">Arabis nemorensis</name>
    <dbReference type="NCBI Taxonomy" id="586526"/>
    <lineage>
        <taxon>Eukaryota</taxon>
        <taxon>Viridiplantae</taxon>
        <taxon>Streptophyta</taxon>
        <taxon>Embryophyta</taxon>
        <taxon>Tracheophyta</taxon>
        <taxon>Spermatophyta</taxon>
        <taxon>Magnoliopsida</taxon>
        <taxon>eudicotyledons</taxon>
        <taxon>Gunneridae</taxon>
        <taxon>Pentapetalae</taxon>
        <taxon>rosids</taxon>
        <taxon>malvids</taxon>
        <taxon>Brassicales</taxon>
        <taxon>Brassicaceae</taxon>
        <taxon>Arabideae</taxon>
        <taxon>Arabis</taxon>
    </lineage>
</organism>
<dbReference type="PANTHER" id="PTHR35504">
    <property type="entry name" value="PROTEIN EMBRYONIC FLOWER 1"/>
    <property type="match status" value="1"/>
</dbReference>
<dbReference type="GO" id="GO:0045892">
    <property type="term" value="P:negative regulation of DNA-templated transcription"/>
    <property type="evidence" value="ECO:0007669"/>
    <property type="project" value="InterPro"/>
</dbReference>
<evidence type="ECO:0000313" key="2">
    <source>
        <dbReference type="EMBL" id="VVB17168.1"/>
    </source>
</evidence>
<comment type="caution">
    <text evidence="2">The sequence shown here is derived from an EMBL/GenBank/DDBJ whole genome shotgun (WGS) entry which is preliminary data.</text>
</comment>
<dbReference type="GO" id="GO:0009910">
    <property type="term" value="P:negative regulation of flower development"/>
    <property type="evidence" value="ECO:0007669"/>
    <property type="project" value="InterPro"/>
</dbReference>
<dbReference type="Proteomes" id="UP000489600">
    <property type="component" value="Unassembled WGS sequence"/>
</dbReference>
<evidence type="ECO:0000256" key="1">
    <source>
        <dbReference type="SAM" id="MobiDB-lite"/>
    </source>
</evidence>
<dbReference type="GO" id="GO:0048367">
    <property type="term" value="P:shoot system development"/>
    <property type="evidence" value="ECO:0007669"/>
    <property type="project" value="InterPro"/>
</dbReference>
<dbReference type="PANTHER" id="PTHR35504:SF1">
    <property type="entry name" value="PROTEIN EMBRYONIC FLOWER 1"/>
    <property type="match status" value="1"/>
</dbReference>
<accession>A0A565CTX7</accession>
<dbReference type="OrthoDB" id="754229at2759"/>
<dbReference type="InterPro" id="IPR034583">
    <property type="entry name" value="EMF1"/>
</dbReference>
<feature type="compositionally biased region" description="Polar residues" evidence="1">
    <location>
        <begin position="263"/>
        <end position="280"/>
    </location>
</feature>
<sequence length="364" mass="41575">MRSSIKINSISIDLAGANETDAGKCDHFSIRGFVAEIRERDHRKCWPFSEDSVELRNHQSYSLPSLSILKSRWWRSASCIRDINDKEINNDNAIPSKRTLNSLTVTDKKEKKNDVQTVTFLKKVRRRAKDASTVKSKSSKLASKKKANISMETVGKRAKKLLMAIKKNHKNSHVSMERDECSNVSSESRHLFGHNPECMTGLHRRKSWKIRLLSEFLSNRNNETPSKKGSVRGRKKKSSGDEECIPSEMTNYATRILSTIGKTSENASKSCDSEDNTVSGAESRPIVESQSTDSGFDKDPIKGKQRNKRFQVVDERFPESSQKDTYDNISPVHYSFDGKELVPCPLHIQRTERELITMWMMEIW</sequence>
<protein>
    <submittedName>
        <fullName evidence="2">Uncharacterized protein</fullName>
    </submittedName>
</protein>
<dbReference type="EMBL" id="CABITT030000008">
    <property type="protein sequence ID" value="VVB17168.1"/>
    <property type="molecule type" value="Genomic_DNA"/>
</dbReference>
<proteinExistence type="predicted"/>
<gene>
    <name evidence="2" type="ORF">ANE_LOCUS27612</name>
</gene>
<feature type="region of interest" description="Disordered" evidence="1">
    <location>
        <begin position="220"/>
        <end position="247"/>
    </location>
</feature>
<name>A0A565CTX7_9BRAS</name>
<keyword evidence="3" id="KW-1185">Reference proteome</keyword>